<dbReference type="AlphaFoldDB" id="A0AA38G257"/>
<sequence length="57" mass="6570">TMATGDLYAQQRARWMEKLILLSIGFSAQFQRNTGTFCQAKLSYPVQGVYRLPKKEK</sequence>
<organism evidence="1 2">
    <name type="scientific">Taxus chinensis</name>
    <name type="common">Chinese yew</name>
    <name type="synonym">Taxus wallichiana var. chinensis</name>
    <dbReference type="NCBI Taxonomy" id="29808"/>
    <lineage>
        <taxon>Eukaryota</taxon>
        <taxon>Viridiplantae</taxon>
        <taxon>Streptophyta</taxon>
        <taxon>Embryophyta</taxon>
        <taxon>Tracheophyta</taxon>
        <taxon>Spermatophyta</taxon>
        <taxon>Pinopsida</taxon>
        <taxon>Pinidae</taxon>
        <taxon>Conifers II</taxon>
        <taxon>Cupressales</taxon>
        <taxon>Taxaceae</taxon>
        <taxon>Taxus</taxon>
    </lineage>
</organism>
<gene>
    <name evidence="1" type="ORF">KI387_022150</name>
</gene>
<proteinExistence type="predicted"/>
<reference evidence="1 2" key="1">
    <citation type="journal article" date="2021" name="Nat. Plants">
        <title>The Taxus genome provides insights into paclitaxel biosynthesis.</title>
        <authorList>
            <person name="Xiong X."/>
            <person name="Gou J."/>
            <person name="Liao Q."/>
            <person name="Li Y."/>
            <person name="Zhou Q."/>
            <person name="Bi G."/>
            <person name="Li C."/>
            <person name="Du R."/>
            <person name="Wang X."/>
            <person name="Sun T."/>
            <person name="Guo L."/>
            <person name="Liang H."/>
            <person name="Lu P."/>
            <person name="Wu Y."/>
            <person name="Zhang Z."/>
            <person name="Ro D.K."/>
            <person name="Shang Y."/>
            <person name="Huang S."/>
            <person name="Yan J."/>
        </authorList>
    </citation>
    <scope>NUCLEOTIDE SEQUENCE [LARGE SCALE GENOMIC DNA]</scope>
    <source>
        <strain evidence="1">Ta-2019</strain>
    </source>
</reference>
<accession>A0AA38G257</accession>
<protein>
    <submittedName>
        <fullName evidence="1">Uncharacterized protein</fullName>
    </submittedName>
</protein>
<evidence type="ECO:0000313" key="1">
    <source>
        <dbReference type="EMBL" id="KAH9313523.1"/>
    </source>
</evidence>
<keyword evidence="2" id="KW-1185">Reference proteome</keyword>
<name>A0AA38G257_TAXCH</name>
<dbReference type="EMBL" id="JAHRHJ020000005">
    <property type="protein sequence ID" value="KAH9313523.1"/>
    <property type="molecule type" value="Genomic_DNA"/>
</dbReference>
<dbReference type="Proteomes" id="UP000824469">
    <property type="component" value="Unassembled WGS sequence"/>
</dbReference>
<comment type="caution">
    <text evidence="1">The sequence shown here is derived from an EMBL/GenBank/DDBJ whole genome shotgun (WGS) entry which is preliminary data.</text>
</comment>
<feature type="non-terminal residue" evidence="1">
    <location>
        <position position="57"/>
    </location>
</feature>
<evidence type="ECO:0000313" key="2">
    <source>
        <dbReference type="Proteomes" id="UP000824469"/>
    </source>
</evidence>
<feature type="non-terminal residue" evidence="1">
    <location>
        <position position="1"/>
    </location>
</feature>